<dbReference type="CDD" id="cd22191">
    <property type="entry name" value="DPBB_RlpA_EXP_N-like"/>
    <property type="match status" value="1"/>
</dbReference>
<dbReference type="PANTHER" id="PTHR31836:SF28">
    <property type="entry name" value="SRCR DOMAIN-CONTAINING PROTEIN-RELATED"/>
    <property type="match status" value="1"/>
</dbReference>
<dbReference type="Pfam" id="PF03330">
    <property type="entry name" value="DPBB_1"/>
    <property type="match status" value="1"/>
</dbReference>
<feature type="compositionally biased region" description="Low complexity" evidence="2">
    <location>
        <begin position="178"/>
        <end position="188"/>
    </location>
</feature>
<dbReference type="EMBL" id="ML119672">
    <property type="protein sequence ID" value="RPA82338.1"/>
    <property type="molecule type" value="Genomic_DNA"/>
</dbReference>
<proteinExistence type="predicted"/>
<keyword evidence="1" id="KW-0732">Signal</keyword>
<dbReference type="InterPro" id="IPR009009">
    <property type="entry name" value="RlpA-like_DPBB"/>
</dbReference>
<evidence type="ECO:0000256" key="1">
    <source>
        <dbReference type="ARBA" id="ARBA00022729"/>
    </source>
</evidence>
<dbReference type="SUPFAM" id="SSF50685">
    <property type="entry name" value="Barwin-like endoglucanases"/>
    <property type="match status" value="1"/>
</dbReference>
<protein>
    <recommendedName>
        <fullName evidence="4">RlpA-like protein double-psi beta-barrel domain-containing protein</fullName>
    </recommendedName>
</protein>
<evidence type="ECO:0000259" key="4">
    <source>
        <dbReference type="Pfam" id="PF03330"/>
    </source>
</evidence>
<dbReference type="Proteomes" id="UP000275078">
    <property type="component" value="Unassembled WGS sequence"/>
</dbReference>
<dbReference type="OrthoDB" id="623670at2759"/>
<feature type="transmembrane region" description="Helical" evidence="3">
    <location>
        <begin position="62"/>
        <end position="81"/>
    </location>
</feature>
<reference evidence="5 6" key="1">
    <citation type="journal article" date="2018" name="Nat. Ecol. Evol.">
        <title>Pezizomycetes genomes reveal the molecular basis of ectomycorrhizal truffle lifestyle.</title>
        <authorList>
            <person name="Murat C."/>
            <person name="Payen T."/>
            <person name="Noel B."/>
            <person name="Kuo A."/>
            <person name="Morin E."/>
            <person name="Chen J."/>
            <person name="Kohler A."/>
            <person name="Krizsan K."/>
            <person name="Balestrini R."/>
            <person name="Da Silva C."/>
            <person name="Montanini B."/>
            <person name="Hainaut M."/>
            <person name="Levati E."/>
            <person name="Barry K.W."/>
            <person name="Belfiori B."/>
            <person name="Cichocki N."/>
            <person name="Clum A."/>
            <person name="Dockter R.B."/>
            <person name="Fauchery L."/>
            <person name="Guy J."/>
            <person name="Iotti M."/>
            <person name="Le Tacon F."/>
            <person name="Lindquist E.A."/>
            <person name="Lipzen A."/>
            <person name="Malagnac F."/>
            <person name="Mello A."/>
            <person name="Molinier V."/>
            <person name="Miyauchi S."/>
            <person name="Poulain J."/>
            <person name="Riccioni C."/>
            <person name="Rubini A."/>
            <person name="Sitrit Y."/>
            <person name="Splivallo R."/>
            <person name="Traeger S."/>
            <person name="Wang M."/>
            <person name="Zifcakova L."/>
            <person name="Wipf D."/>
            <person name="Zambonelli A."/>
            <person name="Paolocci F."/>
            <person name="Nowrousian M."/>
            <person name="Ottonello S."/>
            <person name="Baldrian P."/>
            <person name="Spatafora J.W."/>
            <person name="Henrissat B."/>
            <person name="Nagy L.G."/>
            <person name="Aury J.M."/>
            <person name="Wincker P."/>
            <person name="Grigoriev I.V."/>
            <person name="Bonfante P."/>
            <person name="Martin F.M."/>
        </authorList>
    </citation>
    <scope>NUCLEOTIDE SEQUENCE [LARGE SCALE GENOMIC DNA]</scope>
    <source>
        <strain evidence="5 6">RN42</strain>
    </source>
</reference>
<feature type="domain" description="RlpA-like protein double-psi beta-barrel" evidence="4">
    <location>
        <begin position="322"/>
        <end position="365"/>
    </location>
</feature>
<organism evidence="5 6">
    <name type="scientific">Ascobolus immersus RN42</name>
    <dbReference type="NCBI Taxonomy" id="1160509"/>
    <lineage>
        <taxon>Eukaryota</taxon>
        <taxon>Fungi</taxon>
        <taxon>Dikarya</taxon>
        <taxon>Ascomycota</taxon>
        <taxon>Pezizomycotina</taxon>
        <taxon>Pezizomycetes</taxon>
        <taxon>Pezizales</taxon>
        <taxon>Ascobolaceae</taxon>
        <taxon>Ascobolus</taxon>
    </lineage>
</organism>
<keyword evidence="3" id="KW-0812">Transmembrane</keyword>
<dbReference type="InterPro" id="IPR051477">
    <property type="entry name" value="Expansin_CellWall"/>
</dbReference>
<evidence type="ECO:0000256" key="3">
    <source>
        <dbReference type="SAM" id="Phobius"/>
    </source>
</evidence>
<dbReference type="Gene3D" id="2.40.40.10">
    <property type="entry name" value="RlpA-like domain"/>
    <property type="match status" value="2"/>
</dbReference>
<keyword evidence="3" id="KW-0472">Membrane</keyword>
<dbReference type="InterPro" id="IPR036908">
    <property type="entry name" value="RlpA-like_sf"/>
</dbReference>
<evidence type="ECO:0000313" key="6">
    <source>
        <dbReference type="Proteomes" id="UP000275078"/>
    </source>
</evidence>
<gene>
    <name evidence="5" type="ORF">BJ508DRAFT_361279</name>
</gene>
<dbReference type="PANTHER" id="PTHR31836">
    <property type="match status" value="1"/>
</dbReference>
<evidence type="ECO:0000313" key="5">
    <source>
        <dbReference type="EMBL" id="RPA82338.1"/>
    </source>
</evidence>
<evidence type="ECO:0000256" key="2">
    <source>
        <dbReference type="SAM" id="MobiDB-lite"/>
    </source>
</evidence>
<keyword evidence="6" id="KW-1185">Reference proteome</keyword>
<dbReference type="STRING" id="1160509.A0A3N4ICF4"/>
<feature type="compositionally biased region" description="Acidic residues" evidence="2">
    <location>
        <begin position="149"/>
        <end position="177"/>
    </location>
</feature>
<accession>A0A3N4ICF4</accession>
<feature type="compositionally biased region" description="Gly residues" evidence="2">
    <location>
        <begin position="109"/>
        <end position="121"/>
    </location>
</feature>
<feature type="region of interest" description="Disordered" evidence="2">
    <location>
        <begin position="98"/>
        <end position="200"/>
    </location>
</feature>
<sequence length="371" mass="40286">MRFPRPQFTRPRITIKFPKIEKATFQKLFSPNEKFRNWLKARTFGGTTKPKRLYILGFRRKNFFILLAVVSTLAIGIAGYGGTTITKTVNKAEKFEDLQQSSRAATRTGGAGGGRGGGGAGATTAVTTSTAPGGEVVVVPVPTPTGTDGTDDPGNPDDPDDPDDTDGPGETSTDDSETSTSDSAEPTDSAPPPDGEFFEGEATFYAPGIGSCGIESTDADFICAISKERFDPVTPNGNANNNPLCEKKIFVQLAGSKRRRDILLKANSKPDTRTFFTATLTRRGRYYRKKRDEGNEQKPKAIITPPPTKEELELHLEKMRLQKRAGVTITVVDRCPVCKENDLDLSPGAWNAIGADEDAGRVEIEWTFVED</sequence>
<feature type="compositionally biased region" description="Low complexity" evidence="2">
    <location>
        <begin position="122"/>
        <end position="148"/>
    </location>
</feature>
<dbReference type="AlphaFoldDB" id="A0A3N4ICF4"/>
<keyword evidence="3" id="KW-1133">Transmembrane helix</keyword>
<name>A0A3N4ICF4_ASCIM</name>